<dbReference type="EMBL" id="JOWA01000132">
    <property type="protein sequence ID" value="KEZ39946.1"/>
    <property type="molecule type" value="Genomic_DNA"/>
</dbReference>
<dbReference type="GO" id="GO:0000340">
    <property type="term" value="F:RNA 7-methylguanosine cap binding"/>
    <property type="evidence" value="ECO:0007669"/>
    <property type="project" value="TreeGrafter"/>
</dbReference>
<dbReference type="InterPro" id="IPR023398">
    <property type="entry name" value="TIF_eIF4e-like"/>
</dbReference>
<accession>A0A084FXY4</accession>
<dbReference type="VEuPathDB" id="FungiDB:SAPIO_CDS8916"/>
<feature type="compositionally biased region" description="Basic residues" evidence="2">
    <location>
        <begin position="323"/>
        <end position="338"/>
    </location>
</feature>
<dbReference type="HOGENOM" id="CLU_043552_0_0_1"/>
<gene>
    <name evidence="3" type="ORF">SAPIO_CDS8916</name>
</gene>
<dbReference type="AlphaFoldDB" id="A0A084FXY4"/>
<protein>
    <submittedName>
        <fullName evidence="3">Eukaryotic translation initiation factor 4E-4</fullName>
    </submittedName>
</protein>
<dbReference type="PANTHER" id="PTHR11960">
    <property type="entry name" value="EUKARYOTIC TRANSLATION INITIATION FACTOR 4E RELATED"/>
    <property type="match status" value="1"/>
</dbReference>
<feature type="compositionally biased region" description="Polar residues" evidence="2">
    <location>
        <begin position="1"/>
        <end position="42"/>
    </location>
</feature>
<dbReference type="SUPFAM" id="SSF55418">
    <property type="entry name" value="eIF4e-like"/>
    <property type="match status" value="1"/>
</dbReference>
<keyword evidence="1" id="KW-0648">Protein biosynthesis</keyword>
<organism evidence="3 4">
    <name type="scientific">Pseudallescheria apiosperma</name>
    <name type="common">Scedosporium apiospermum</name>
    <dbReference type="NCBI Taxonomy" id="563466"/>
    <lineage>
        <taxon>Eukaryota</taxon>
        <taxon>Fungi</taxon>
        <taxon>Dikarya</taxon>
        <taxon>Ascomycota</taxon>
        <taxon>Pezizomycotina</taxon>
        <taxon>Sordariomycetes</taxon>
        <taxon>Hypocreomycetidae</taxon>
        <taxon>Microascales</taxon>
        <taxon>Microascaceae</taxon>
        <taxon>Scedosporium</taxon>
    </lineage>
</organism>
<dbReference type="Gene3D" id="3.30.760.10">
    <property type="entry name" value="RNA Cap, Translation Initiation Factor Eif4e"/>
    <property type="match status" value="1"/>
</dbReference>
<dbReference type="GeneID" id="27727988"/>
<dbReference type="OrthoDB" id="590761at2759"/>
<comment type="caution">
    <text evidence="3">The sequence shown here is derived from an EMBL/GenBank/DDBJ whole genome shotgun (WGS) entry which is preliminary data.</text>
</comment>
<keyword evidence="1" id="KW-0694">RNA-binding</keyword>
<dbReference type="PANTHER" id="PTHR11960:SF18">
    <property type="entry name" value="EUKARYOTIC TRANSLATION INITIATION FACTOR 4E HOMOLOGOUS PROTEIN, ISOFORM B"/>
    <property type="match status" value="1"/>
</dbReference>
<dbReference type="PROSITE" id="PS00813">
    <property type="entry name" value="IF4E"/>
    <property type="match status" value="1"/>
</dbReference>
<dbReference type="OMA" id="DNANLWT"/>
<dbReference type="GO" id="GO:0003743">
    <property type="term" value="F:translation initiation factor activity"/>
    <property type="evidence" value="ECO:0007669"/>
    <property type="project" value="UniProtKB-KW"/>
</dbReference>
<dbReference type="InterPro" id="IPR001040">
    <property type="entry name" value="TIF_eIF_4E"/>
</dbReference>
<feature type="region of interest" description="Disordered" evidence="2">
    <location>
        <begin position="306"/>
        <end position="354"/>
    </location>
</feature>
<evidence type="ECO:0000313" key="3">
    <source>
        <dbReference type="EMBL" id="KEZ39946.1"/>
    </source>
</evidence>
<feature type="region of interest" description="Disordered" evidence="2">
    <location>
        <begin position="1"/>
        <end position="60"/>
    </location>
</feature>
<keyword evidence="1 3" id="KW-0396">Initiation factor</keyword>
<dbReference type="GO" id="GO:0016281">
    <property type="term" value="C:eukaryotic translation initiation factor 4F complex"/>
    <property type="evidence" value="ECO:0007669"/>
    <property type="project" value="TreeGrafter"/>
</dbReference>
<evidence type="ECO:0000256" key="2">
    <source>
        <dbReference type="SAM" id="MobiDB-lite"/>
    </source>
</evidence>
<dbReference type="KEGG" id="sapo:SAPIO_CDS8916"/>
<reference evidence="3 4" key="1">
    <citation type="journal article" date="2014" name="Genome Announc.">
        <title>Draft genome sequence of the pathogenic fungus Scedosporium apiospermum.</title>
        <authorList>
            <person name="Vandeputte P."/>
            <person name="Ghamrawi S."/>
            <person name="Rechenmann M."/>
            <person name="Iltis A."/>
            <person name="Giraud S."/>
            <person name="Fleury M."/>
            <person name="Thornton C."/>
            <person name="Delhaes L."/>
            <person name="Meyer W."/>
            <person name="Papon N."/>
            <person name="Bouchara J.P."/>
        </authorList>
    </citation>
    <scope>NUCLEOTIDE SEQUENCE [LARGE SCALE GENOMIC DNA]</scope>
    <source>
        <strain evidence="3 4">IHEM 14462</strain>
    </source>
</reference>
<feature type="region of interest" description="Disordered" evidence="2">
    <location>
        <begin position="75"/>
        <end position="123"/>
    </location>
</feature>
<evidence type="ECO:0000256" key="1">
    <source>
        <dbReference type="RuleBase" id="RU004374"/>
    </source>
</evidence>
<sequence length="354" mass="38514">MDNLWTRRTVSSSNGGGDSNTRTTPFSKRSGNDGSSFGKSTNSATTPGGGGSITPSPGAAAFGLGSGAFASFSVGGSGKTPKSPGNPFDFAMGQIGAKNTGSDKSSGGKEAPGKVASKAPSMTSISEKKTGVVAASAPAAAPAVHPLMNKWVFWWRPPISKSQGFIDYEKTLRPMCHCNTVEEFFEVYSHLKHPSKLPTMSEYHFFKFGIRPIWEDDVNKKGGKWVVRLKKGVVDRYWEDLILALIGEQFGDAGEEVCGAVASVRNGEDIISIWTRNDGGRVIKIRETMKHILNLPPNTRVEFKSHDSAIQQRTAIEESRQSKGSHHHHHNDKRHQTHQNKTSDENHRHNTQTS</sequence>
<dbReference type="FunFam" id="3.30.760.10:FF:000015">
    <property type="entry name" value="Translation initiation factor eIF4E3, putative"/>
    <property type="match status" value="1"/>
</dbReference>
<dbReference type="Pfam" id="PF01652">
    <property type="entry name" value="IF4E"/>
    <property type="match status" value="1"/>
</dbReference>
<dbReference type="RefSeq" id="XP_016639745.1">
    <property type="nucleotide sequence ID" value="XM_016790442.1"/>
</dbReference>
<dbReference type="InterPro" id="IPR019770">
    <property type="entry name" value="TIF_eIF_4E_CS"/>
</dbReference>
<name>A0A084FXY4_PSEDA</name>
<evidence type="ECO:0000313" key="4">
    <source>
        <dbReference type="Proteomes" id="UP000028545"/>
    </source>
</evidence>
<keyword evidence="4" id="KW-1185">Reference proteome</keyword>
<dbReference type="Proteomes" id="UP000028545">
    <property type="component" value="Unassembled WGS sequence"/>
</dbReference>
<comment type="similarity">
    <text evidence="1">Belongs to the eukaryotic initiation factor 4E family.</text>
</comment>
<proteinExistence type="inferred from homology"/>